<accession>A0A328UCD1</accession>
<evidence type="ECO:0000259" key="2">
    <source>
        <dbReference type="Pfam" id="PF05193"/>
    </source>
</evidence>
<protein>
    <submittedName>
        <fullName evidence="3">Insulinase family protein</fullName>
    </submittedName>
</protein>
<dbReference type="EMBL" id="QLYR01000005">
    <property type="protein sequence ID" value="RAQ28454.1"/>
    <property type="molecule type" value="Genomic_DNA"/>
</dbReference>
<dbReference type="AlphaFoldDB" id="A0A328UCD1"/>
<dbReference type="NCBIfam" id="NF047421">
    <property type="entry name" value="YfmH_fam"/>
    <property type="match status" value="1"/>
</dbReference>
<dbReference type="PANTHER" id="PTHR11851">
    <property type="entry name" value="METALLOPROTEASE"/>
    <property type="match status" value="1"/>
</dbReference>
<organism evidence="3 4">
    <name type="scientific">Hydrogeniiclostridium mannosilyticum</name>
    <dbReference type="NCBI Taxonomy" id="2764322"/>
    <lineage>
        <taxon>Bacteria</taxon>
        <taxon>Bacillati</taxon>
        <taxon>Bacillota</taxon>
        <taxon>Clostridia</taxon>
        <taxon>Eubacteriales</taxon>
        <taxon>Acutalibacteraceae</taxon>
        <taxon>Hydrogeniiclostridium</taxon>
    </lineage>
</organism>
<dbReference type="Gene3D" id="3.30.830.10">
    <property type="entry name" value="Metalloenzyme, LuxS/M16 peptidase-like"/>
    <property type="match status" value="2"/>
</dbReference>
<evidence type="ECO:0000313" key="3">
    <source>
        <dbReference type="EMBL" id="RAQ28454.1"/>
    </source>
</evidence>
<dbReference type="InterPro" id="IPR050361">
    <property type="entry name" value="MPP/UQCRC_Complex"/>
</dbReference>
<dbReference type="InterPro" id="IPR007863">
    <property type="entry name" value="Peptidase_M16_C"/>
</dbReference>
<reference evidence="3 4" key="1">
    <citation type="submission" date="2018-06" db="EMBL/GenBank/DDBJ databases">
        <title>Noncontiguous genome sequence of Ruminococcaceae bacterium ASD2818.</title>
        <authorList>
            <person name="Chaplin A.V."/>
            <person name="Sokolova S.R."/>
            <person name="Kochetkova T.O."/>
            <person name="Goltsov A.Y."/>
            <person name="Trofimov D.Y."/>
            <person name="Efimov B.A."/>
        </authorList>
    </citation>
    <scope>NUCLEOTIDE SEQUENCE [LARGE SCALE GENOMIC DNA]</scope>
    <source>
        <strain evidence="3 4">ASD2818</strain>
    </source>
</reference>
<gene>
    <name evidence="3" type="ORF">DPQ25_09000</name>
</gene>
<proteinExistence type="predicted"/>
<dbReference type="Pfam" id="PF05193">
    <property type="entry name" value="Peptidase_M16_C"/>
    <property type="match status" value="1"/>
</dbReference>
<feature type="domain" description="Peptidase M16 N-terminal" evidence="1">
    <location>
        <begin position="66"/>
        <end position="178"/>
    </location>
</feature>
<keyword evidence="4" id="KW-1185">Reference proteome</keyword>
<comment type="caution">
    <text evidence="3">The sequence shown here is derived from an EMBL/GenBank/DDBJ whole genome shotgun (WGS) entry which is preliminary data.</text>
</comment>
<name>A0A328UCD1_9FIRM</name>
<dbReference type="SUPFAM" id="SSF63411">
    <property type="entry name" value="LuxS/MPP-like metallohydrolase"/>
    <property type="match status" value="2"/>
</dbReference>
<evidence type="ECO:0000313" key="4">
    <source>
        <dbReference type="Proteomes" id="UP000249377"/>
    </source>
</evidence>
<dbReference type="RefSeq" id="WP_112332837.1">
    <property type="nucleotide sequence ID" value="NZ_QLYR01000005.1"/>
</dbReference>
<dbReference type="Pfam" id="PF00675">
    <property type="entry name" value="Peptidase_M16"/>
    <property type="match status" value="1"/>
</dbReference>
<evidence type="ECO:0000259" key="1">
    <source>
        <dbReference type="Pfam" id="PF00675"/>
    </source>
</evidence>
<sequence>MNLIKEVKSARIGDHYYEVQHPSGLKILVYPKNDNNSTYAVFGTRYGSVDMAFHLKGEQEVHRVPAGIAHYLEHKLFESEDGDAFARYAKTGAAANAYTSFNNTCYLFSTTDQVYESLEILLDFVQSPFFTEQTVQKEQGIIGQEIRMYDDDPQWRVMFNLLECLYHTHPVKIDIAGTVESIAQITPEYLYLCYNTFYNLHNMVLCIAGNVDVNRVLEVCDRLLKPSKEQTVNRVFDEEPVEIVKPRVEQKLSVASPLFELGFKEKTGNERVSAKELAETEILLEVLASESSPLFRRLLDAGLINEASFGYEYFEGPGYAAVIFSGESKDPDRVAEEIKQEVASLRKNGIDPLAFERARKSLYGHNVAALNSVDNIANSMAALSFANRELFDYLEALAEATAEEVLRRLETQLIASQSALSVVYPIA</sequence>
<dbReference type="InterPro" id="IPR011765">
    <property type="entry name" value="Pept_M16_N"/>
</dbReference>
<dbReference type="InterPro" id="IPR011249">
    <property type="entry name" value="Metalloenz_LuxS/M16"/>
</dbReference>
<dbReference type="GO" id="GO:0046872">
    <property type="term" value="F:metal ion binding"/>
    <property type="evidence" value="ECO:0007669"/>
    <property type="project" value="InterPro"/>
</dbReference>
<dbReference type="PANTHER" id="PTHR11851:SF134">
    <property type="entry name" value="ZINC-DEPENDENT PROTEASE"/>
    <property type="match status" value="1"/>
</dbReference>
<dbReference type="Proteomes" id="UP000249377">
    <property type="component" value="Unassembled WGS sequence"/>
</dbReference>
<feature type="domain" description="Peptidase M16 C-terminal" evidence="2">
    <location>
        <begin position="185"/>
        <end position="362"/>
    </location>
</feature>